<organism evidence="3 4">
    <name type="scientific">Stichopus japonicus</name>
    <name type="common">Sea cucumber</name>
    <dbReference type="NCBI Taxonomy" id="307972"/>
    <lineage>
        <taxon>Eukaryota</taxon>
        <taxon>Metazoa</taxon>
        <taxon>Echinodermata</taxon>
        <taxon>Eleutherozoa</taxon>
        <taxon>Echinozoa</taxon>
        <taxon>Holothuroidea</taxon>
        <taxon>Aspidochirotacea</taxon>
        <taxon>Aspidochirotida</taxon>
        <taxon>Stichopodidae</taxon>
        <taxon>Apostichopus</taxon>
    </lineage>
</organism>
<comment type="caution">
    <text evidence="3">The sequence shown here is derived from an EMBL/GenBank/DDBJ whole genome shotgun (WGS) entry which is preliminary data.</text>
</comment>
<keyword evidence="1" id="KW-0677">Repeat</keyword>
<dbReference type="Pfam" id="PF00435">
    <property type="entry name" value="Spectrin"/>
    <property type="match status" value="1"/>
</dbReference>
<accession>A0A2G8JCT6</accession>
<dbReference type="OrthoDB" id="10057795at2759"/>
<reference evidence="3 4" key="1">
    <citation type="journal article" date="2017" name="PLoS Biol.">
        <title>The sea cucumber genome provides insights into morphological evolution and visceral regeneration.</title>
        <authorList>
            <person name="Zhang X."/>
            <person name="Sun L."/>
            <person name="Yuan J."/>
            <person name="Sun Y."/>
            <person name="Gao Y."/>
            <person name="Zhang L."/>
            <person name="Li S."/>
            <person name="Dai H."/>
            <person name="Hamel J.F."/>
            <person name="Liu C."/>
            <person name="Yu Y."/>
            <person name="Liu S."/>
            <person name="Lin W."/>
            <person name="Guo K."/>
            <person name="Jin S."/>
            <person name="Xu P."/>
            <person name="Storey K.B."/>
            <person name="Huan P."/>
            <person name="Zhang T."/>
            <person name="Zhou Y."/>
            <person name="Zhang J."/>
            <person name="Lin C."/>
            <person name="Li X."/>
            <person name="Xing L."/>
            <person name="Huo D."/>
            <person name="Sun M."/>
            <person name="Wang L."/>
            <person name="Mercier A."/>
            <person name="Li F."/>
            <person name="Yang H."/>
            <person name="Xiang J."/>
        </authorList>
    </citation>
    <scope>NUCLEOTIDE SEQUENCE [LARGE SCALE GENOMIC DNA]</scope>
    <source>
        <strain evidence="3">Shaxun</strain>
        <tissue evidence="3">Muscle</tissue>
    </source>
</reference>
<dbReference type="PANTHER" id="PTHR11915">
    <property type="entry name" value="SPECTRIN/FILAMIN RELATED CYTOSKELETAL PROTEIN"/>
    <property type="match status" value="1"/>
</dbReference>
<dbReference type="STRING" id="307972.A0A2G8JCT6"/>
<evidence type="ECO:0000313" key="4">
    <source>
        <dbReference type="Proteomes" id="UP000230750"/>
    </source>
</evidence>
<dbReference type="SUPFAM" id="SSF46966">
    <property type="entry name" value="Spectrin repeat"/>
    <property type="match status" value="2"/>
</dbReference>
<feature type="coiled-coil region" evidence="2">
    <location>
        <begin position="114"/>
        <end position="141"/>
    </location>
</feature>
<dbReference type="CDD" id="cd00176">
    <property type="entry name" value="SPEC"/>
    <property type="match status" value="1"/>
</dbReference>
<sequence length="261" mass="29921">MNERWSKLQGQSAEIRKRLEANAEEWAALVASIEELLTWIEERDLELSTKHPVGEDHIKVKMQLDDHKKFKDDLNQKKPLVDKTLQTGKLYVYDQPESIAVSKVGEDNTEQLAADAAKKMVETLREKESKLEEKWNGLNNRSQEWQKKLEFVHPKMLAFHQVLDALSSKITDAEALRARWPAVGELIVQSLPHNTDELKSFQQKLTPLHNDVDQLASHVDQLSNVNVVLSAASIEKYNDLKQRLKNLVRPPRPGPVSSKRK</sequence>
<keyword evidence="4" id="KW-1185">Reference proteome</keyword>
<evidence type="ECO:0000256" key="2">
    <source>
        <dbReference type="SAM" id="Coils"/>
    </source>
</evidence>
<evidence type="ECO:0000313" key="3">
    <source>
        <dbReference type="EMBL" id="PIK33554.1"/>
    </source>
</evidence>
<name>A0A2G8JCT6_STIJA</name>
<gene>
    <name evidence="3" type="ORF">BSL78_29631</name>
</gene>
<dbReference type="Proteomes" id="UP000230750">
    <property type="component" value="Unassembled WGS sequence"/>
</dbReference>
<proteinExistence type="predicted"/>
<dbReference type="SMART" id="SM00150">
    <property type="entry name" value="SPEC"/>
    <property type="match status" value="1"/>
</dbReference>
<keyword evidence="2" id="KW-0175">Coiled coil</keyword>
<dbReference type="Gene3D" id="1.20.58.60">
    <property type="match status" value="2"/>
</dbReference>
<dbReference type="EMBL" id="MRZV01002499">
    <property type="protein sequence ID" value="PIK33554.1"/>
    <property type="molecule type" value="Genomic_DNA"/>
</dbReference>
<evidence type="ECO:0000256" key="1">
    <source>
        <dbReference type="ARBA" id="ARBA00022737"/>
    </source>
</evidence>
<dbReference type="InterPro" id="IPR002017">
    <property type="entry name" value="Spectrin_repeat"/>
</dbReference>
<dbReference type="AlphaFoldDB" id="A0A2G8JCT6"/>
<dbReference type="InterPro" id="IPR018159">
    <property type="entry name" value="Spectrin/alpha-actinin"/>
</dbReference>
<protein>
    <submittedName>
        <fullName evidence="3">Dystrophin-like protein</fullName>
    </submittedName>
</protein>